<evidence type="ECO:0000256" key="2">
    <source>
        <dbReference type="ARBA" id="ARBA00009347"/>
    </source>
</evidence>
<accession>V8QRF9</accession>
<sequence length="404" mass="45980">MQQALNEHYLALPAGADDEDARYQAFRDEIRDFVRQHCPADIREKVRSGEKITRVIYSRWQHILHKQGWAAPGWPTEYGGTGWDLRQRMIFEEVIADHDCPPLYHHGLGHIGPVIMQFGTPEQKQTYLPRILDTSDWWCQGYSEPNSGSDLASLQTRAERDGDHYVVNGQKIWTSHAHEADMIYLLVRTSHEARKQEGISLLLVDLNTPGITIKPIETIDGWHHVNEVFFENVRIPVERRVAEEGRGWQCAKYLLERERVPPASVGQLVRQWRRVTHLLWENRQARQTSHDYAALDRKMFILAAKIKGARAMLADAIDDMMEKKPLGAKPSALKLLCSQIAQALSEVALRLTGPAGSQQFLTDAATSTEEGIWLQNYLYSRSKTIAGGTTEVQRNVVARELFGA</sequence>
<dbReference type="Pfam" id="PF00441">
    <property type="entry name" value="Acyl-CoA_dh_1"/>
    <property type="match status" value="1"/>
</dbReference>
<dbReference type="PATRIC" id="fig|1424334.3.peg.1329"/>
<evidence type="ECO:0000313" key="9">
    <source>
        <dbReference type="EMBL" id="ETF02536.1"/>
    </source>
</evidence>
<evidence type="ECO:0000256" key="1">
    <source>
        <dbReference type="ARBA" id="ARBA00001974"/>
    </source>
</evidence>
<dbReference type="Pfam" id="PF02771">
    <property type="entry name" value="Acyl-CoA_dh_N"/>
    <property type="match status" value="1"/>
</dbReference>
<dbReference type="PANTHER" id="PTHR43292">
    <property type="entry name" value="ACYL-COA DEHYDROGENASE"/>
    <property type="match status" value="1"/>
</dbReference>
<keyword evidence="3" id="KW-0285">Flavoprotein</keyword>
<organism evidence="9 10">
    <name type="scientific">Advenella kashmirensis W13003</name>
    <dbReference type="NCBI Taxonomy" id="1424334"/>
    <lineage>
        <taxon>Bacteria</taxon>
        <taxon>Pseudomonadati</taxon>
        <taxon>Pseudomonadota</taxon>
        <taxon>Betaproteobacteria</taxon>
        <taxon>Burkholderiales</taxon>
        <taxon>Alcaligenaceae</taxon>
    </lineage>
</organism>
<dbReference type="OrthoDB" id="9770681at2"/>
<dbReference type="InterPro" id="IPR036250">
    <property type="entry name" value="AcylCo_DH-like_C"/>
</dbReference>
<comment type="caution">
    <text evidence="9">The sequence shown here is derived from an EMBL/GenBank/DDBJ whole genome shotgun (WGS) entry which is preliminary data.</text>
</comment>
<keyword evidence="5" id="KW-0560">Oxidoreductase</keyword>
<dbReference type="GO" id="GO:0005886">
    <property type="term" value="C:plasma membrane"/>
    <property type="evidence" value="ECO:0007669"/>
    <property type="project" value="TreeGrafter"/>
</dbReference>
<evidence type="ECO:0000259" key="8">
    <source>
        <dbReference type="Pfam" id="PF02771"/>
    </source>
</evidence>
<dbReference type="EMBL" id="AYXT01000009">
    <property type="protein sequence ID" value="ETF02536.1"/>
    <property type="molecule type" value="Genomic_DNA"/>
</dbReference>
<dbReference type="HOGENOM" id="CLU_018204_9_0_4"/>
<dbReference type="FunFam" id="2.40.110.10:FF:000011">
    <property type="entry name" value="Acyl-CoA dehydrogenase FadE34"/>
    <property type="match status" value="1"/>
</dbReference>
<dbReference type="InterPro" id="IPR009075">
    <property type="entry name" value="AcylCo_DH/oxidase_C"/>
</dbReference>
<evidence type="ECO:0000313" key="10">
    <source>
        <dbReference type="Proteomes" id="UP000018733"/>
    </source>
</evidence>
<feature type="domain" description="Acyl-CoA oxidase/dehydrogenase middle" evidence="7">
    <location>
        <begin position="139"/>
        <end position="233"/>
    </location>
</feature>
<dbReference type="InterPro" id="IPR046373">
    <property type="entry name" value="Acyl-CoA_Oxase/DH_mid-dom_sf"/>
</dbReference>
<feature type="domain" description="Acyl-CoA dehydrogenase/oxidase N-terminal" evidence="8">
    <location>
        <begin position="23"/>
        <end position="133"/>
    </location>
</feature>
<dbReference type="GO" id="GO:0016627">
    <property type="term" value="F:oxidoreductase activity, acting on the CH-CH group of donors"/>
    <property type="evidence" value="ECO:0007669"/>
    <property type="project" value="InterPro"/>
</dbReference>
<keyword evidence="4" id="KW-0274">FAD</keyword>
<dbReference type="eggNOG" id="COG1960">
    <property type="taxonomic scope" value="Bacteria"/>
</dbReference>
<name>V8QRF9_9BURK</name>
<dbReference type="InterPro" id="IPR006091">
    <property type="entry name" value="Acyl-CoA_Oxase/DH_mid-dom"/>
</dbReference>
<dbReference type="InterPro" id="IPR037069">
    <property type="entry name" value="AcylCoA_DH/ox_N_sf"/>
</dbReference>
<dbReference type="InterPro" id="IPR009100">
    <property type="entry name" value="AcylCoA_DH/oxidase_NM_dom_sf"/>
</dbReference>
<evidence type="ECO:0000259" key="6">
    <source>
        <dbReference type="Pfam" id="PF00441"/>
    </source>
</evidence>
<dbReference type="GO" id="GO:0050660">
    <property type="term" value="F:flavin adenine dinucleotide binding"/>
    <property type="evidence" value="ECO:0007669"/>
    <property type="project" value="InterPro"/>
</dbReference>
<dbReference type="RefSeq" id="WP_024004316.1">
    <property type="nucleotide sequence ID" value="NZ_KI650979.1"/>
</dbReference>
<gene>
    <name evidence="9" type="ORF">W822_06660</name>
</gene>
<proteinExistence type="inferred from homology"/>
<protein>
    <submittedName>
        <fullName evidence="9">Acyl-CoA dehydrogenase</fullName>
    </submittedName>
</protein>
<dbReference type="InterPro" id="IPR013786">
    <property type="entry name" value="AcylCoA_DH/ox_N"/>
</dbReference>
<dbReference type="Gene3D" id="2.40.110.10">
    <property type="entry name" value="Butyryl-CoA Dehydrogenase, subunit A, domain 2"/>
    <property type="match status" value="1"/>
</dbReference>
<evidence type="ECO:0000256" key="4">
    <source>
        <dbReference type="ARBA" id="ARBA00022827"/>
    </source>
</evidence>
<reference evidence="9 10" key="1">
    <citation type="journal article" date="2014" name="Genome Announc.">
        <title>Draft Genome Sequence of Advenella kashmirensis Strain W13003, a Polycyclic Aromatic Hydrocarbon-Degrading Bacterium.</title>
        <authorList>
            <person name="Wang X."/>
            <person name="Jin D."/>
            <person name="Zhou L."/>
            <person name="Wu L."/>
            <person name="An W."/>
            <person name="Zhao L."/>
        </authorList>
    </citation>
    <scope>NUCLEOTIDE SEQUENCE [LARGE SCALE GENOMIC DNA]</scope>
    <source>
        <strain evidence="9 10">W13003</strain>
    </source>
</reference>
<dbReference type="SUPFAM" id="SSF56645">
    <property type="entry name" value="Acyl-CoA dehydrogenase NM domain-like"/>
    <property type="match status" value="1"/>
</dbReference>
<evidence type="ECO:0000259" key="7">
    <source>
        <dbReference type="Pfam" id="PF02770"/>
    </source>
</evidence>
<evidence type="ECO:0000256" key="3">
    <source>
        <dbReference type="ARBA" id="ARBA00022630"/>
    </source>
</evidence>
<comment type="cofactor">
    <cofactor evidence="1">
        <name>FAD</name>
        <dbReference type="ChEBI" id="CHEBI:57692"/>
    </cofactor>
</comment>
<dbReference type="STRING" id="1424334.W822_06660"/>
<dbReference type="PANTHER" id="PTHR43292:SF3">
    <property type="entry name" value="ACYL-COA DEHYDROGENASE FADE29"/>
    <property type="match status" value="1"/>
</dbReference>
<dbReference type="Gene3D" id="1.10.540.10">
    <property type="entry name" value="Acyl-CoA dehydrogenase/oxidase, N-terminal domain"/>
    <property type="match status" value="1"/>
</dbReference>
<dbReference type="Pfam" id="PF02770">
    <property type="entry name" value="Acyl-CoA_dh_M"/>
    <property type="match status" value="1"/>
</dbReference>
<feature type="domain" description="Acyl-CoA dehydrogenase/oxidase C-terminal" evidence="6">
    <location>
        <begin position="245"/>
        <end position="401"/>
    </location>
</feature>
<evidence type="ECO:0000256" key="5">
    <source>
        <dbReference type="ARBA" id="ARBA00023002"/>
    </source>
</evidence>
<dbReference type="InterPro" id="IPR052161">
    <property type="entry name" value="Mycobact_Acyl-CoA_DH"/>
</dbReference>
<dbReference type="Proteomes" id="UP000018733">
    <property type="component" value="Unassembled WGS sequence"/>
</dbReference>
<dbReference type="Gene3D" id="1.20.140.10">
    <property type="entry name" value="Butyryl-CoA Dehydrogenase, subunit A, domain 3"/>
    <property type="match status" value="1"/>
</dbReference>
<dbReference type="AlphaFoldDB" id="V8QRF9"/>
<comment type="similarity">
    <text evidence="2">Belongs to the acyl-CoA dehydrogenase family.</text>
</comment>
<keyword evidence="10" id="KW-1185">Reference proteome</keyword>
<dbReference type="SUPFAM" id="SSF47203">
    <property type="entry name" value="Acyl-CoA dehydrogenase C-terminal domain-like"/>
    <property type="match status" value="1"/>
</dbReference>